<evidence type="ECO:0000256" key="1">
    <source>
        <dbReference type="SAM" id="MobiDB-lite"/>
    </source>
</evidence>
<dbReference type="Proteomes" id="UP000254510">
    <property type="component" value="Unassembled WGS sequence"/>
</dbReference>
<feature type="region of interest" description="Disordered" evidence="1">
    <location>
        <begin position="1"/>
        <end position="26"/>
    </location>
</feature>
<dbReference type="EMBL" id="UHFM01000006">
    <property type="protein sequence ID" value="SUN61525.1"/>
    <property type="molecule type" value="Genomic_DNA"/>
</dbReference>
<proteinExistence type="predicted"/>
<evidence type="ECO:0000313" key="2">
    <source>
        <dbReference type="EMBL" id="SUN61525.1"/>
    </source>
</evidence>
<dbReference type="AlphaFoldDB" id="A0A380K8V7"/>
<organism evidence="2 3">
    <name type="scientific">Streptococcus gallolyticus</name>
    <dbReference type="NCBI Taxonomy" id="315405"/>
    <lineage>
        <taxon>Bacteria</taxon>
        <taxon>Bacillati</taxon>
        <taxon>Bacillota</taxon>
        <taxon>Bacilli</taxon>
        <taxon>Lactobacillales</taxon>
        <taxon>Streptococcaceae</taxon>
        <taxon>Streptococcus</taxon>
    </lineage>
</organism>
<protein>
    <submittedName>
        <fullName evidence="2">Uncharacterized protein</fullName>
    </submittedName>
</protein>
<reference evidence="2 3" key="1">
    <citation type="submission" date="2018-06" db="EMBL/GenBank/DDBJ databases">
        <authorList>
            <consortium name="Pathogen Informatics"/>
            <person name="Doyle S."/>
        </authorList>
    </citation>
    <scope>NUCLEOTIDE SEQUENCE [LARGE SCALE GENOMIC DNA]</scope>
    <source>
        <strain evidence="2 3">NCTC13767</strain>
    </source>
</reference>
<sequence>MMADYLSHQKLMSKKEDKQTITRSLNRYEPILSALENEHDK</sequence>
<gene>
    <name evidence="2" type="ORF">NCTC13767_02311</name>
</gene>
<evidence type="ECO:0000313" key="3">
    <source>
        <dbReference type="Proteomes" id="UP000254510"/>
    </source>
</evidence>
<name>A0A380K8V7_9STRE</name>
<accession>A0A380K8V7</accession>